<comment type="caution">
    <text evidence="2">The sequence shown here is derived from an EMBL/GenBank/DDBJ whole genome shotgun (WGS) entry which is preliminary data.</text>
</comment>
<organism evidence="2 3">
    <name type="scientific">Ligilactobacillus equi DSM 15833 = JCM 10991</name>
    <dbReference type="NCBI Taxonomy" id="1423740"/>
    <lineage>
        <taxon>Bacteria</taxon>
        <taxon>Bacillati</taxon>
        <taxon>Bacillota</taxon>
        <taxon>Bacilli</taxon>
        <taxon>Lactobacillales</taxon>
        <taxon>Lactobacillaceae</taxon>
        <taxon>Ligilactobacillus</taxon>
    </lineage>
</organism>
<dbReference type="Proteomes" id="UP000051048">
    <property type="component" value="Unassembled WGS sequence"/>
</dbReference>
<dbReference type="PATRIC" id="fig|1423740.3.peg.188"/>
<dbReference type="EMBL" id="AZFH01000009">
    <property type="protein sequence ID" value="KRL84419.1"/>
    <property type="molecule type" value="Genomic_DNA"/>
</dbReference>
<reference evidence="2 3" key="1">
    <citation type="journal article" date="2015" name="Genome Announc.">
        <title>Expanding the biotechnology potential of lactobacilli through comparative genomics of 213 strains and associated genera.</title>
        <authorList>
            <person name="Sun Z."/>
            <person name="Harris H.M."/>
            <person name="McCann A."/>
            <person name="Guo C."/>
            <person name="Argimon S."/>
            <person name="Zhang W."/>
            <person name="Yang X."/>
            <person name="Jeffery I.B."/>
            <person name="Cooney J.C."/>
            <person name="Kagawa T.F."/>
            <person name="Liu W."/>
            <person name="Song Y."/>
            <person name="Salvetti E."/>
            <person name="Wrobel A."/>
            <person name="Rasinkangas P."/>
            <person name="Parkhill J."/>
            <person name="Rea M.C."/>
            <person name="O'Sullivan O."/>
            <person name="Ritari J."/>
            <person name="Douillard F.P."/>
            <person name="Paul Ross R."/>
            <person name="Yang R."/>
            <person name="Briner A.E."/>
            <person name="Felis G.E."/>
            <person name="de Vos W.M."/>
            <person name="Barrangou R."/>
            <person name="Klaenhammer T.R."/>
            <person name="Caufield P.W."/>
            <person name="Cui Y."/>
            <person name="Zhang H."/>
            <person name="O'Toole P.W."/>
        </authorList>
    </citation>
    <scope>NUCLEOTIDE SEQUENCE [LARGE SCALE GENOMIC DNA]</scope>
    <source>
        <strain evidence="2 3">DSM 15833</strain>
    </source>
</reference>
<evidence type="ECO:0000256" key="1">
    <source>
        <dbReference type="SAM" id="MobiDB-lite"/>
    </source>
</evidence>
<feature type="compositionally biased region" description="Basic and acidic residues" evidence="1">
    <location>
        <begin position="12"/>
        <end position="22"/>
    </location>
</feature>
<accession>A0A0R1TZS7</accession>
<dbReference type="STRING" id="1423740.FC36_GL000175"/>
<evidence type="ECO:0000313" key="3">
    <source>
        <dbReference type="Proteomes" id="UP000051048"/>
    </source>
</evidence>
<feature type="compositionally biased region" description="Polar residues" evidence="1">
    <location>
        <begin position="1"/>
        <end position="11"/>
    </location>
</feature>
<sequence>MKSKTELSQNVTDRKTEEKESKKLEQTITLDKLFDGYDASQEYPNEIVDKGGAIGEELY</sequence>
<dbReference type="AlphaFoldDB" id="A0A0R1TZS7"/>
<dbReference type="OrthoDB" id="9795766at2"/>
<evidence type="ECO:0000313" key="2">
    <source>
        <dbReference type="EMBL" id="KRL84419.1"/>
    </source>
</evidence>
<gene>
    <name evidence="2" type="ORF">FC36_GL000175</name>
</gene>
<feature type="region of interest" description="Disordered" evidence="1">
    <location>
        <begin position="1"/>
        <end position="22"/>
    </location>
</feature>
<name>A0A0R1TZS7_9LACO</name>
<dbReference type="RefSeq" id="WP_023860040.1">
    <property type="nucleotide sequence ID" value="NZ_AZFH01000009.1"/>
</dbReference>
<protein>
    <submittedName>
        <fullName evidence="2">Uncharacterized protein</fullName>
    </submittedName>
</protein>
<proteinExistence type="predicted"/>